<dbReference type="PANTHER" id="PTHR10809:SF148">
    <property type="entry name" value="OS01G0936800 PROTEIN"/>
    <property type="match status" value="1"/>
</dbReference>
<dbReference type="PROSITE" id="PS50202">
    <property type="entry name" value="MSP"/>
    <property type="match status" value="1"/>
</dbReference>
<dbReference type="InterPro" id="IPR008962">
    <property type="entry name" value="PapD-like_sf"/>
</dbReference>
<dbReference type="GO" id="GO:0005886">
    <property type="term" value="C:plasma membrane"/>
    <property type="evidence" value="ECO:0007669"/>
    <property type="project" value="TreeGrafter"/>
</dbReference>
<evidence type="ECO:0000256" key="2">
    <source>
        <dbReference type="SAM" id="MobiDB-lite"/>
    </source>
</evidence>
<dbReference type="PANTHER" id="PTHR10809">
    <property type="entry name" value="VESICLE-ASSOCIATED MEMBRANE PROTEIN-ASSOCIATED PROTEIN"/>
    <property type="match status" value="1"/>
</dbReference>
<dbReference type="Proteomes" id="UP000289738">
    <property type="component" value="Chromosome A01"/>
</dbReference>
<dbReference type="Pfam" id="PF00635">
    <property type="entry name" value="Motile_Sperm"/>
    <property type="match status" value="1"/>
</dbReference>
<dbReference type="GO" id="GO:0090158">
    <property type="term" value="P:endoplasmic reticulum membrane organization"/>
    <property type="evidence" value="ECO:0007669"/>
    <property type="project" value="TreeGrafter"/>
</dbReference>
<proteinExistence type="inferred from homology"/>
<dbReference type="Gene3D" id="2.60.40.10">
    <property type="entry name" value="Immunoglobulins"/>
    <property type="match status" value="1"/>
</dbReference>
<feature type="transmembrane region" description="Helical" evidence="3">
    <location>
        <begin position="316"/>
        <end position="338"/>
    </location>
</feature>
<evidence type="ECO:0000313" key="5">
    <source>
        <dbReference type="EMBL" id="RYR76313.1"/>
    </source>
</evidence>
<name>A0A445ELV3_ARAHY</name>
<gene>
    <name evidence="5" type="ORF">Ahy_A01g000913</name>
</gene>
<dbReference type="AlphaFoldDB" id="A0A445ELV3"/>
<dbReference type="SUPFAM" id="SSF49354">
    <property type="entry name" value="PapD-like"/>
    <property type="match status" value="1"/>
</dbReference>
<evidence type="ECO:0000256" key="3">
    <source>
        <dbReference type="SAM" id="Phobius"/>
    </source>
</evidence>
<reference evidence="5 6" key="1">
    <citation type="submission" date="2019-01" db="EMBL/GenBank/DDBJ databases">
        <title>Sequencing of cultivated peanut Arachis hypogaea provides insights into genome evolution and oil improvement.</title>
        <authorList>
            <person name="Chen X."/>
        </authorList>
    </citation>
    <scope>NUCLEOTIDE SEQUENCE [LARGE SCALE GENOMIC DNA]</scope>
    <source>
        <strain evidence="6">cv. Fuhuasheng</strain>
        <tissue evidence="5">Leaves</tissue>
    </source>
</reference>
<feature type="compositionally biased region" description="Basic and acidic residues" evidence="2">
    <location>
        <begin position="183"/>
        <end position="197"/>
    </location>
</feature>
<dbReference type="GO" id="GO:0005789">
    <property type="term" value="C:endoplasmic reticulum membrane"/>
    <property type="evidence" value="ECO:0007669"/>
    <property type="project" value="InterPro"/>
</dbReference>
<keyword evidence="6" id="KW-1185">Reference proteome</keyword>
<keyword evidence="3" id="KW-1133">Transmembrane helix</keyword>
<evidence type="ECO:0000313" key="6">
    <source>
        <dbReference type="Proteomes" id="UP000289738"/>
    </source>
</evidence>
<dbReference type="InterPro" id="IPR013783">
    <property type="entry name" value="Ig-like_fold"/>
</dbReference>
<evidence type="ECO:0000256" key="1">
    <source>
        <dbReference type="ARBA" id="ARBA00008932"/>
    </source>
</evidence>
<dbReference type="GO" id="GO:0061817">
    <property type="term" value="P:endoplasmic reticulum-plasma membrane tethering"/>
    <property type="evidence" value="ECO:0007669"/>
    <property type="project" value="TreeGrafter"/>
</dbReference>
<protein>
    <recommendedName>
        <fullName evidence="4">MSP domain-containing protein</fullName>
    </recommendedName>
</protein>
<dbReference type="InterPro" id="IPR016763">
    <property type="entry name" value="VAP"/>
</dbReference>
<keyword evidence="3" id="KW-0812">Transmembrane</keyword>
<sequence>MNPILSLSLSLHTHHTILFNSSSSSSISLFLGFHFHVRNTRPMTTTELLQIQPPELRFLFELKKQSSCQVQIVNKSDQYVAFKVKTTSPKKYCVRPNLGIIKPKETCDFTVTMQAQRTEPLDMQCKDKFLIQSTIVPFGTTEDDITSDMFAKDSGKYIEEKKLRVVLISPSSSPVLLPVNGEAKQESNKVPMEKDRVPSGVENIPPPLKVCEEFKGLETAKNMEEDRRDEDVVARHSENENVPDIKPENDAAQLNSAEEYEQLKSRLSIMDTKLRAADVTILKLDEEMRMNTQEKDLLRKELEDMRRKVDMRRVQAGGFPLLFVCMVALVSVVLGYYIHP</sequence>
<dbReference type="FunFam" id="2.60.40.10:FF:000813">
    <property type="entry name" value="Vesicle-associated protein 1-1"/>
    <property type="match status" value="1"/>
</dbReference>
<dbReference type="InterPro" id="IPR000535">
    <property type="entry name" value="MSP_dom"/>
</dbReference>
<comment type="similarity">
    <text evidence="1">Belongs to the VAMP-associated protein (VAP) (TC 9.B.17) family.</text>
</comment>
<organism evidence="5 6">
    <name type="scientific">Arachis hypogaea</name>
    <name type="common">Peanut</name>
    <dbReference type="NCBI Taxonomy" id="3818"/>
    <lineage>
        <taxon>Eukaryota</taxon>
        <taxon>Viridiplantae</taxon>
        <taxon>Streptophyta</taxon>
        <taxon>Embryophyta</taxon>
        <taxon>Tracheophyta</taxon>
        <taxon>Spermatophyta</taxon>
        <taxon>Magnoliopsida</taxon>
        <taxon>eudicotyledons</taxon>
        <taxon>Gunneridae</taxon>
        <taxon>Pentapetalae</taxon>
        <taxon>rosids</taxon>
        <taxon>fabids</taxon>
        <taxon>Fabales</taxon>
        <taxon>Fabaceae</taxon>
        <taxon>Papilionoideae</taxon>
        <taxon>50 kb inversion clade</taxon>
        <taxon>dalbergioids sensu lato</taxon>
        <taxon>Dalbergieae</taxon>
        <taxon>Pterocarpus clade</taxon>
        <taxon>Arachis</taxon>
    </lineage>
</organism>
<feature type="domain" description="MSP" evidence="4">
    <location>
        <begin position="48"/>
        <end position="168"/>
    </location>
</feature>
<evidence type="ECO:0000259" key="4">
    <source>
        <dbReference type="PROSITE" id="PS50202"/>
    </source>
</evidence>
<accession>A0A445ELV3</accession>
<dbReference type="EMBL" id="SDMP01000001">
    <property type="protein sequence ID" value="RYR76313.1"/>
    <property type="molecule type" value="Genomic_DNA"/>
</dbReference>
<keyword evidence="3" id="KW-0472">Membrane</keyword>
<dbReference type="STRING" id="3818.A0A445ELV3"/>
<comment type="caution">
    <text evidence="5">The sequence shown here is derived from an EMBL/GenBank/DDBJ whole genome shotgun (WGS) entry which is preliminary data.</text>
</comment>
<dbReference type="PIRSF" id="PIRSF019693">
    <property type="entry name" value="VAMP-associated"/>
    <property type="match status" value="1"/>
</dbReference>
<feature type="region of interest" description="Disordered" evidence="2">
    <location>
        <begin position="183"/>
        <end position="205"/>
    </location>
</feature>